<dbReference type="AlphaFoldDB" id="A0A258FDP3"/>
<dbReference type="InterPro" id="IPR018946">
    <property type="entry name" value="PhoD-like_MPP"/>
</dbReference>
<reference evidence="4 5" key="1">
    <citation type="submission" date="2017-03" db="EMBL/GenBank/DDBJ databases">
        <title>Lifting the veil on microbial sulfur biogeochemistry in mining wastewaters.</title>
        <authorList>
            <person name="Kantor R.S."/>
            <person name="Colenbrander Nelson T."/>
            <person name="Marshall S."/>
            <person name="Bennett D."/>
            <person name="Apte S."/>
            <person name="Camacho D."/>
            <person name="Thomas B.C."/>
            <person name="Warren L.A."/>
            <person name="Banfield J.F."/>
        </authorList>
    </citation>
    <scope>NUCLEOTIDE SEQUENCE [LARGE SCALE GENOMIC DNA]</scope>
    <source>
        <strain evidence="4">32-69-9</strain>
    </source>
</reference>
<gene>
    <name evidence="4" type="ORF">B7Z01_14125</name>
</gene>
<dbReference type="PANTHER" id="PTHR33987:SF1">
    <property type="entry name" value="CALCINEURIN-LIKE METALLO-PHOSPHOESTERASE SUPERFAMILY PROTEIN"/>
    <property type="match status" value="1"/>
</dbReference>
<comment type="caution">
    <text evidence="4">The sequence shown here is derived from an EMBL/GenBank/DDBJ whole genome shotgun (WGS) entry which is preliminary data.</text>
</comment>
<dbReference type="EMBL" id="NCEB01000041">
    <property type="protein sequence ID" value="OYX30621.1"/>
    <property type="molecule type" value="Genomic_DNA"/>
</dbReference>
<proteinExistence type="predicted"/>
<feature type="domain" description="DUF7800" evidence="3">
    <location>
        <begin position="31"/>
        <end position="107"/>
    </location>
</feature>
<dbReference type="CDD" id="cd07389">
    <property type="entry name" value="MPP_PhoD"/>
    <property type="match status" value="1"/>
</dbReference>
<feature type="domain" description="PhoD-like phosphatase metallophosphatase" evidence="2">
    <location>
        <begin position="132"/>
        <end position="383"/>
    </location>
</feature>
<feature type="chain" id="PRO_5012016727" evidence="1">
    <location>
        <begin position="23"/>
        <end position="470"/>
    </location>
</feature>
<evidence type="ECO:0000313" key="4">
    <source>
        <dbReference type="EMBL" id="OYX30621.1"/>
    </source>
</evidence>
<dbReference type="Pfam" id="PF25077">
    <property type="entry name" value="DUF7800"/>
    <property type="match status" value="1"/>
</dbReference>
<sequence>MRRRGFVTGLAASLTLPGMASADADWDGYPRLLHGPMLGWSGPDTVTIWARVSAPVDTAIEYRLDGESWTRSPPVRADAAGDYIVLHTLRGLPADTALAYRVIVDGAPDPDTARAEPFRARTAPATRARFRFGFGSCARRQRHPIQPIWDALERFDPDLFFWLGDNIYGDSLDPNILREEYLRQRDVPNCRAFMAGRPQLAIWDDHDFALNDSDARNPVKGQALGVFNQVWANPSAGLPGTPGVFFAHSFGGVDFFALDNRYHRDPAGLPEGPGKTTLGSIQRDWLKQSLKASRAPFKLILAGQPWNDGKAAGQESWSSFTDERADLIAFIARERIDGVVLLSGDTHVGELNCLPHARYSAGYDLFELVSSPLAQDTATSYQNYRPIERVRQVYAGGSNAGIVDLDLTVDDPTLRFQVIDTQGSAVWAPMEVRASELTPGRSVWRDKADAVSLSRWDRAQAGGPYYGPPR</sequence>
<evidence type="ECO:0000313" key="5">
    <source>
        <dbReference type="Proteomes" id="UP000215595"/>
    </source>
</evidence>
<evidence type="ECO:0000256" key="1">
    <source>
        <dbReference type="SAM" id="SignalP"/>
    </source>
</evidence>
<dbReference type="Proteomes" id="UP000215595">
    <property type="component" value="Unassembled WGS sequence"/>
</dbReference>
<keyword evidence="1" id="KW-0732">Signal</keyword>
<evidence type="ECO:0000259" key="2">
    <source>
        <dbReference type="Pfam" id="PF09423"/>
    </source>
</evidence>
<dbReference type="PANTHER" id="PTHR33987">
    <property type="entry name" value="CALCINEURIN-LIKE METALLO-PHOSPHOESTERASE SUPERFAMILY PROTEIN"/>
    <property type="match status" value="1"/>
</dbReference>
<accession>A0A258FDP3</accession>
<protein>
    <submittedName>
        <fullName evidence="4">Uncharacterized protein</fullName>
    </submittedName>
</protein>
<feature type="signal peptide" evidence="1">
    <location>
        <begin position="1"/>
        <end position="22"/>
    </location>
</feature>
<dbReference type="SUPFAM" id="SSF56300">
    <property type="entry name" value="Metallo-dependent phosphatases"/>
    <property type="match status" value="1"/>
</dbReference>
<dbReference type="InterPro" id="IPR056702">
    <property type="entry name" value="DUF7800"/>
</dbReference>
<dbReference type="InterPro" id="IPR038607">
    <property type="entry name" value="PhoD-like_sf"/>
</dbReference>
<dbReference type="Gene3D" id="3.60.21.70">
    <property type="entry name" value="PhoD-like phosphatase"/>
    <property type="match status" value="1"/>
</dbReference>
<dbReference type="InterPro" id="IPR029052">
    <property type="entry name" value="Metallo-depent_PP-like"/>
</dbReference>
<evidence type="ECO:0000259" key="3">
    <source>
        <dbReference type="Pfam" id="PF25077"/>
    </source>
</evidence>
<dbReference type="Pfam" id="PF09423">
    <property type="entry name" value="PhoD"/>
    <property type="match status" value="1"/>
</dbReference>
<name>A0A258FDP3_9CAUL</name>
<organism evidence="4 5">
    <name type="scientific">Brevundimonas subvibrioides</name>
    <dbReference type="NCBI Taxonomy" id="74313"/>
    <lineage>
        <taxon>Bacteria</taxon>
        <taxon>Pseudomonadati</taxon>
        <taxon>Pseudomonadota</taxon>
        <taxon>Alphaproteobacteria</taxon>
        <taxon>Caulobacterales</taxon>
        <taxon>Caulobacteraceae</taxon>
        <taxon>Brevundimonas</taxon>
    </lineage>
</organism>